<evidence type="ECO:0000256" key="4">
    <source>
        <dbReference type="ARBA" id="ARBA00022452"/>
    </source>
</evidence>
<keyword evidence="10" id="KW-1185">Reference proteome</keyword>
<evidence type="ECO:0000256" key="1">
    <source>
        <dbReference type="ARBA" id="ARBA00004442"/>
    </source>
</evidence>
<organism evidence="9 10">
    <name type="scientific">Amaricoccus macauensis</name>
    <dbReference type="NCBI Taxonomy" id="57001"/>
    <lineage>
        <taxon>Bacteria</taxon>
        <taxon>Pseudomonadati</taxon>
        <taxon>Pseudomonadota</taxon>
        <taxon>Alphaproteobacteria</taxon>
        <taxon>Rhodobacterales</taxon>
        <taxon>Paracoccaceae</taxon>
        <taxon>Amaricoccus</taxon>
    </lineage>
</organism>
<proteinExistence type="inferred from homology"/>
<evidence type="ECO:0000256" key="7">
    <source>
        <dbReference type="ARBA" id="ARBA00023237"/>
    </source>
</evidence>
<dbReference type="AlphaFoldDB" id="A0A840SCP9"/>
<gene>
    <name evidence="9" type="ORF">HNP73_000500</name>
</gene>
<keyword evidence="3" id="KW-0813">Transport</keyword>
<dbReference type="GO" id="GO:0015288">
    <property type="term" value="F:porin activity"/>
    <property type="evidence" value="ECO:0007669"/>
    <property type="project" value="TreeGrafter"/>
</dbReference>
<evidence type="ECO:0000256" key="2">
    <source>
        <dbReference type="ARBA" id="ARBA00007613"/>
    </source>
</evidence>
<comment type="subcellular location">
    <subcellularLocation>
        <location evidence="1">Cell outer membrane</location>
    </subcellularLocation>
</comment>
<keyword evidence="8" id="KW-0732">Signal</keyword>
<feature type="chain" id="PRO_5032294653" evidence="8">
    <location>
        <begin position="24"/>
        <end position="461"/>
    </location>
</feature>
<evidence type="ECO:0000256" key="6">
    <source>
        <dbReference type="ARBA" id="ARBA00023136"/>
    </source>
</evidence>
<dbReference type="PANTHER" id="PTHR30026:SF22">
    <property type="entry name" value="OUTER MEMBRANE EFFLUX PROTEIN"/>
    <property type="match status" value="1"/>
</dbReference>
<dbReference type="EMBL" id="JACHFM010000001">
    <property type="protein sequence ID" value="MBB5220579.1"/>
    <property type="molecule type" value="Genomic_DNA"/>
</dbReference>
<accession>A0A840SCP9</accession>
<name>A0A840SCP9_9RHOB</name>
<keyword evidence="6" id="KW-0472">Membrane</keyword>
<dbReference type="GO" id="GO:0009279">
    <property type="term" value="C:cell outer membrane"/>
    <property type="evidence" value="ECO:0007669"/>
    <property type="project" value="UniProtKB-SubCell"/>
</dbReference>
<dbReference type="GO" id="GO:1990281">
    <property type="term" value="C:efflux pump complex"/>
    <property type="evidence" value="ECO:0007669"/>
    <property type="project" value="TreeGrafter"/>
</dbReference>
<reference evidence="9 10" key="1">
    <citation type="submission" date="2020-08" db="EMBL/GenBank/DDBJ databases">
        <title>Genomic Encyclopedia of Type Strains, Phase IV (KMG-IV): sequencing the most valuable type-strain genomes for metagenomic binning, comparative biology and taxonomic classification.</title>
        <authorList>
            <person name="Goeker M."/>
        </authorList>
    </citation>
    <scope>NUCLEOTIDE SEQUENCE [LARGE SCALE GENOMIC DNA]</scope>
    <source>
        <strain evidence="9 10">DSM 101730</strain>
    </source>
</reference>
<dbReference type="Proteomes" id="UP000549457">
    <property type="component" value="Unassembled WGS sequence"/>
</dbReference>
<evidence type="ECO:0000313" key="10">
    <source>
        <dbReference type="Proteomes" id="UP000549457"/>
    </source>
</evidence>
<dbReference type="InterPro" id="IPR003423">
    <property type="entry name" value="OMP_efflux"/>
</dbReference>
<dbReference type="PANTHER" id="PTHR30026">
    <property type="entry name" value="OUTER MEMBRANE PROTEIN TOLC"/>
    <property type="match status" value="1"/>
</dbReference>
<evidence type="ECO:0000313" key="9">
    <source>
        <dbReference type="EMBL" id="MBB5220579.1"/>
    </source>
</evidence>
<keyword evidence="4" id="KW-1134">Transmembrane beta strand</keyword>
<sequence>MRTLLRTCAVAALLALGAGTAGAESLADALVKAYQTSPLLEANRAALKSLDEGVPQAGSKKRPQVGVSVGATTQSSVEDVDGDHLSNAQAALSASLLVYDHGQTAAAVAAATNRIAAGRADLINVEQQVLYNAVVAFVDVRRSLEFVRLGRSDVERLTETLDATQNRYDVGEVTRTDVSQSQSRLAASRSTLADSQGALEVARQTYREAVGTLPGKLDPLPPLPAVPKTQAEAERIALQRHPQIVAAQFTERAAVYDFDRAVALKGPTVSVNGSVGAERGNTNGFWDGVGYGQVGIEGNLPLYTGGQNDSVIRQAQDLLDQRRFELQDTARTVAQQVAEAWSNLATSKVTICARREQSEAARIAAEGVAEEARLGARSTLDVLDADQERLQADAEIVQAVRDEYVAGYALLRAMGLLTVEHLKLGIETYNPDTNFVAVRDGKPGGYDTSAVDRIRARWQQQ</sequence>
<dbReference type="InterPro" id="IPR010130">
    <property type="entry name" value="T1SS_OMP_TolC"/>
</dbReference>
<keyword evidence="7" id="KW-0998">Cell outer membrane</keyword>
<protein>
    <submittedName>
        <fullName evidence="9">Outer membrane protein</fullName>
    </submittedName>
</protein>
<dbReference type="SUPFAM" id="SSF56954">
    <property type="entry name" value="Outer membrane efflux proteins (OEP)"/>
    <property type="match status" value="1"/>
</dbReference>
<dbReference type="GO" id="GO:0015562">
    <property type="term" value="F:efflux transmembrane transporter activity"/>
    <property type="evidence" value="ECO:0007669"/>
    <property type="project" value="InterPro"/>
</dbReference>
<dbReference type="Gene3D" id="1.20.1600.10">
    <property type="entry name" value="Outer membrane efflux proteins (OEP)"/>
    <property type="match status" value="1"/>
</dbReference>
<evidence type="ECO:0000256" key="5">
    <source>
        <dbReference type="ARBA" id="ARBA00022692"/>
    </source>
</evidence>
<comment type="caution">
    <text evidence="9">The sequence shown here is derived from an EMBL/GenBank/DDBJ whole genome shotgun (WGS) entry which is preliminary data.</text>
</comment>
<dbReference type="RefSeq" id="WP_184146782.1">
    <property type="nucleotide sequence ID" value="NZ_JACHFM010000001.1"/>
</dbReference>
<dbReference type="Pfam" id="PF02321">
    <property type="entry name" value="OEP"/>
    <property type="match status" value="2"/>
</dbReference>
<keyword evidence="5" id="KW-0812">Transmembrane</keyword>
<comment type="similarity">
    <text evidence="2">Belongs to the outer membrane factor (OMF) (TC 1.B.17) family.</text>
</comment>
<dbReference type="InterPro" id="IPR051906">
    <property type="entry name" value="TolC-like"/>
</dbReference>
<feature type="signal peptide" evidence="8">
    <location>
        <begin position="1"/>
        <end position="23"/>
    </location>
</feature>
<evidence type="ECO:0000256" key="3">
    <source>
        <dbReference type="ARBA" id="ARBA00022448"/>
    </source>
</evidence>
<dbReference type="NCBIfam" id="TIGR01844">
    <property type="entry name" value="type_I_sec_TolC"/>
    <property type="match status" value="1"/>
</dbReference>
<evidence type="ECO:0000256" key="8">
    <source>
        <dbReference type="SAM" id="SignalP"/>
    </source>
</evidence>